<protein>
    <submittedName>
        <fullName evidence="1">Uncharacterized protein</fullName>
    </submittedName>
</protein>
<sequence>MHACKAFCHTLFSQKNRIYPVHMQAYTAFLV</sequence>
<dbReference type="AlphaFoldDB" id="A0A2P2N3T5"/>
<name>A0A2P2N3T5_RHIMU</name>
<accession>A0A2P2N3T5</accession>
<reference evidence="1" key="1">
    <citation type="submission" date="2018-02" db="EMBL/GenBank/DDBJ databases">
        <title>Rhizophora mucronata_Transcriptome.</title>
        <authorList>
            <person name="Meera S.P."/>
            <person name="Sreeshan A."/>
            <person name="Augustine A."/>
        </authorList>
    </citation>
    <scope>NUCLEOTIDE SEQUENCE</scope>
    <source>
        <tissue evidence="1">Leaf</tissue>
    </source>
</reference>
<proteinExistence type="predicted"/>
<dbReference type="EMBL" id="GGEC01056649">
    <property type="protein sequence ID" value="MBX37133.1"/>
    <property type="molecule type" value="Transcribed_RNA"/>
</dbReference>
<evidence type="ECO:0000313" key="1">
    <source>
        <dbReference type="EMBL" id="MBX37133.1"/>
    </source>
</evidence>
<organism evidence="1">
    <name type="scientific">Rhizophora mucronata</name>
    <name type="common">Asiatic mangrove</name>
    <dbReference type="NCBI Taxonomy" id="61149"/>
    <lineage>
        <taxon>Eukaryota</taxon>
        <taxon>Viridiplantae</taxon>
        <taxon>Streptophyta</taxon>
        <taxon>Embryophyta</taxon>
        <taxon>Tracheophyta</taxon>
        <taxon>Spermatophyta</taxon>
        <taxon>Magnoliopsida</taxon>
        <taxon>eudicotyledons</taxon>
        <taxon>Gunneridae</taxon>
        <taxon>Pentapetalae</taxon>
        <taxon>rosids</taxon>
        <taxon>fabids</taxon>
        <taxon>Malpighiales</taxon>
        <taxon>Rhizophoraceae</taxon>
        <taxon>Rhizophora</taxon>
    </lineage>
</organism>